<feature type="domain" description="Methyl-accepting transducer" evidence="12">
    <location>
        <begin position="434"/>
        <end position="670"/>
    </location>
</feature>
<dbReference type="SUPFAM" id="SSF58104">
    <property type="entry name" value="Methyl-accepting chemotaxis protein (MCP) signaling domain"/>
    <property type="match status" value="1"/>
</dbReference>
<dbReference type="PRINTS" id="PR00260">
    <property type="entry name" value="CHEMTRNSDUCR"/>
</dbReference>
<evidence type="ECO:0000256" key="7">
    <source>
        <dbReference type="ARBA" id="ARBA00023136"/>
    </source>
</evidence>
<comment type="caution">
    <text evidence="15">The sequence shown here is derived from an EMBL/GenBank/DDBJ whole genome shotgun (WGS) entry which is preliminary data.</text>
</comment>
<dbReference type="PANTHER" id="PTHR32089:SF112">
    <property type="entry name" value="LYSOZYME-LIKE PROTEIN-RELATED"/>
    <property type="match status" value="1"/>
</dbReference>
<keyword evidence="8 10" id="KW-0807">Transducer</keyword>
<dbReference type="Pfam" id="PF00672">
    <property type="entry name" value="HAMP"/>
    <property type="match status" value="1"/>
</dbReference>
<dbReference type="Gene3D" id="6.10.340.10">
    <property type="match status" value="1"/>
</dbReference>
<dbReference type="PROSITE" id="PS50885">
    <property type="entry name" value="HAMP"/>
    <property type="match status" value="1"/>
</dbReference>
<dbReference type="CDD" id="cd12912">
    <property type="entry name" value="PDC2_MCP_like"/>
    <property type="match status" value="1"/>
</dbReference>
<evidence type="ECO:0000313" key="16">
    <source>
        <dbReference type="Proteomes" id="UP000283458"/>
    </source>
</evidence>
<keyword evidence="5 11" id="KW-0812">Transmembrane</keyword>
<evidence type="ECO:0000256" key="6">
    <source>
        <dbReference type="ARBA" id="ARBA00022989"/>
    </source>
</evidence>
<dbReference type="CDD" id="cd12913">
    <property type="entry name" value="PDC1_MCP_like"/>
    <property type="match status" value="1"/>
</dbReference>
<evidence type="ECO:0000313" key="15">
    <source>
        <dbReference type="EMBL" id="RJF77609.1"/>
    </source>
</evidence>
<dbReference type="GO" id="GO:0004888">
    <property type="term" value="F:transmembrane signaling receptor activity"/>
    <property type="evidence" value="ECO:0007669"/>
    <property type="project" value="InterPro"/>
</dbReference>
<reference evidence="15 16" key="1">
    <citation type="submission" date="2018-09" db="EMBL/GenBank/DDBJ databases">
        <authorList>
            <person name="Zhu H."/>
        </authorList>
    </citation>
    <scope>NUCLEOTIDE SEQUENCE [LARGE SCALE GENOMIC DNA]</scope>
    <source>
        <strain evidence="15 16">K2W22B-5</strain>
    </source>
</reference>
<evidence type="ECO:0000259" key="14">
    <source>
        <dbReference type="PROSITE" id="PS50885"/>
    </source>
</evidence>
<dbReference type="AlphaFoldDB" id="A0A418VNB2"/>
<evidence type="ECO:0000259" key="12">
    <source>
        <dbReference type="PROSITE" id="PS50111"/>
    </source>
</evidence>
<dbReference type="PROSITE" id="PS50192">
    <property type="entry name" value="T_SNARE"/>
    <property type="match status" value="1"/>
</dbReference>
<evidence type="ECO:0000256" key="11">
    <source>
        <dbReference type="SAM" id="Phobius"/>
    </source>
</evidence>
<evidence type="ECO:0000256" key="1">
    <source>
        <dbReference type="ARBA" id="ARBA00004429"/>
    </source>
</evidence>
<dbReference type="PANTHER" id="PTHR32089">
    <property type="entry name" value="METHYL-ACCEPTING CHEMOTAXIS PROTEIN MCPB"/>
    <property type="match status" value="1"/>
</dbReference>
<dbReference type="InterPro" id="IPR004089">
    <property type="entry name" value="MCPsignal_dom"/>
</dbReference>
<dbReference type="PROSITE" id="PS50111">
    <property type="entry name" value="CHEMOTAXIS_TRANSDUC_2"/>
    <property type="match status" value="1"/>
</dbReference>
<dbReference type="SMART" id="SM00304">
    <property type="entry name" value="HAMP"/>
    <property type="match status" value="1"/>
</dbReference>
<keyword evidence="6 11" id="KW-1133">Transmembrane helix</keyword>
<dbReference type="Pfam" id="PF02743">
    <property type="entry name" value="dCache_1"/>
    <property type="match status" value="1"/>
</dbReference>
<dbReference type="Gene3D" id="1.10.287.950">
    <property type="entry name" value="Methyl-accepting chemotaxis protein"/>
    <property type="match status" value="1"/>
</dbReference>
<dbReference type="GO" id="GO:0006935">
    <property type="term" value="P:chemotaxis"/>
    <property type="evidence" value="ECO:0007669"/>
    <property type="project" value="UniProtKB-KW"/>
</dbReference>
<keyword evidence="16" id="KW-1185">Reference proteome</keyword>
<dbReference type="InterPro" id="IPR000727">
    <property type="entry name" value="T_SNARE_dom"/>
</dbReference>
<dbReference type="GO" id="GO:0005886">
    <property type="term" value="C:plasma membrane"/>
    <property type="evidence" value="ECO:0007669"/>
    <property type="project" value="UniProtKB-SubCell"/>
</dbReference>
<dbReference type="Pfam" id="PF00015">
    <property type="entry name" value="MCPsignal"/>
    <property type="match status" value="1"/>
</dbReference>
<feature type="transmembrane region" description="Helical" evidence="11">
    <location>
        <begin position="319"/>
        <end position="344"/>
    </location>
</feature>
<dbReference type="RefSeq" id="WP_119833819.1">
    <property type="nucleotide sequence ID" value="NZ_QYUL01000005.1"/>
</dbReference>
<dbReference type="Proteomes" id="UP000283458">
    <property type="component" value="Unassembled WGS sequence"/>
</dbReference>
<dbReference type="InterPro" id="IPR004090">
    <property type="entry name" value="Chemotax_Me-accpt_rcpt"/>
</dbReference>
<evidence type="ECO:0000256" key="3">
    <source>
        <dbReference type="ARBA" id="ARBA00022500"/>
    </source>
</evidence>
<evidence type="ECO:0000256" key="2">
    <source>
        <dbReference type="ARBA" id="ARBA00022475"/>
    </source>
</evidence>
<dbReference type="InterPro" id="IPR029151">
    <property type="entry name" value="Sensor-like_sf"/>
</dbReference>
<sequence>MTLGLRTKIVVGMVAVLAVGATTITGVSLWLSRESAQESAITLAAETAEHQAARVAADIGAAVEAARGIAALASVERGLPGPRRAVVNRYLQQIAAANPLYAGVWIDMADNGFDGQDKEFAQRSGGTEILGLPKTGRMSLLWLPSPSGPKADDSDGVSYAEVQDKEYYKAAATRKKEVVTEPYLDDLTKQLMTSAAMPVLDGQKVVGVAGVDLSLAGLTDIVRSVKPYGDGYVAVLSASGQYVAHPDSALLSKPADDLPPAAQRAAAAGTLFEGYAQLAGREHYLRVSPIRLGGTGAVWSFVVAAPTASIMEDANRLTLLSALVGLGCVAIGALVALGIGGGLARPLTGMATAMARLAGGDLDTPIPALDRQDEAGTMARAVDVFKLGLIRARDLDLAQKAEWKAQQEQATALAALQRGFESKAGGLAGEMSTAAMQLKATAESLTTIAARTNGQAVSVAATAEQSSGNVQTVAATTEQLSASIRDIGRQVDESARIASAAVADVERTNATVEALAHGAQQIGDVVTLIQSIAAQTNLLALNATIEAARAGEAGKGFAVVAQEVKNLANQTAKATEDIVSQVEEIRRVTKETVGSMQSIGDTIAQVSRIASTIAAAVEEQGVATEEIARNIQQAAQGSREVSDTVGGIRGAAAETGGAASQVLSAAASVADRSKALTAEVDGFFAAVHRVRASGG</sequence>
<evidence type="ECO:0000256" key="5">
    <source>
        <dbReference type="ARBA" id="ARBA00022692"/>
    </source>
</evidence>
<proteinExistence type="inferred from homology"/>
<evidence type="ECO:0000256" key="8">
    <source>
        <dbReference type="ARBA" id="ARBA00023224"/>
    </source>
</evidence>
<protein>
    <submittedName>
        <fullName evidence="15">Methyl-accepting chemotaxis protein</fullName>
    </submittedName>
</protein>
<comment type="similarity">
    <text evidence="9">Belongs to the methyl-accepting chemotaxis (MCP) protein family.</text>
</comment>
<organism evidence="15 16">
    <name type="scientific">Azospirillum cavernae</name>
    <dbReference type="NCBI Taxonomy" id="2320860"/>
    <lineage>
        <taxon>Bacteria</taxon>
        <taxon>Pseudomonadati</taxon>
        <taxon>Pseudomonadota</taxon>
        <taxon>Alphaproteobacteria</taxon>
        <taxon>Rhodospirillales</taxon>
        <taxon>Azospirillaceae</taxon>
        <taxon>Azospirillum</taxon>
    </lineage>
</organism>
<dbReference type="EMBL" id="QYUL01000005">
    <property type="protein sequence ID" value="RJF77609.1"/>
    <property type="molecule type" value="Genomic_DNA"/>
</dbReference>
<evidence type="ECO:0000256" key="10">
    <source>
        <dbReference type="PROSITE-ProRule" id="PRU00284"/>
    </source>
</evidence>
<keyword evidence="7 11" id="KW-0472">Membrane</keyword>
<evidence type="ECO:0000256" key="4">
    <source>
        <dbReference type="ARBA" id="ARBA00022519"/>
    </source>
</evidence>
<evidence type="ECO:0000259" key="13">
    <source>
        <dbReference type="PROSITE" id="PS50192"/>
    </source>
</evidence>
<feature type="transmembrane region" description="Helical" evidence="11">
    <location>
        <begin position="9"/>
        <end position="31"/>
    </location>
</feature>
<keyword evidence="3" id="KW-0145">Chemotaxis</keyword>
<dbReference type="OrthoDB" id="7293398at2"/>
<dbReference type="SUPFAM" id="SSF103190">
    <property type="entry name" value="Sensory domain-like"/>
    <property type="match status" value="1"/>
</dbReference>
<dbReference type="InterPro" id="IPR003660">
    <property type="entry name" value="HAMP_dom"/>
</dbReference>
<feature type="domain" description="HAMP" evidence="14">
    <location>
        <begin position="341"/>
        <end position="394"/>
    </location>
</feature>
<accession>A0A418VNB2</accession>
<evidence type="ECO:0000256" key="9">
    <source>
        <dbReference type="ARBA" id="ARBA00029447"/>
    </source>
</evidence>
<dbReference type="InterPro" id="IPR033479">
    <property type="entry name" value="dCache_1"/>
</dbReference>
<dbReference type="GO" id="GO:0007165">
    <property type="term" value="P:signal transduction"/>
    <property type="evidence" value="ECO:0007669"/>
    <property type="project" value="UniProtKB-KW"/>
</dbReference>
<dbReference type="SMART" id="SM00283">
    <property type="entry name" value="MA"/>
    <property type="match status" value="1"/>
</dbReference>
<comment type="subcellular location">
    <subcellularLocation>
        <location evidence="1">Cell inner membrane</location>
        <topology evidence="1">Multi-pass membrane protein</topology>
    </subcellularLocation>
</comment>
<keyword evidence="4" id="KW-0997">Cell inner membrane</keyword>
<gene>
    <name evidence="15" type="ORF">D3877_26630</name>
</gene>
<name>A0A418VNB2_9PROT</name>
<feature type="domain" description="T-SNARE coiled-coil homology" evidence="13">
    <location>
        <begin position="586"/>
        <end position="648"/>
    </location>
</feature>
<dbReference type="Gene3D" id="3.30.450.20">
    <property type="entry name" value="PAS domain"/>
    <property type="match status" value="2"/>
</dbReference>
<dbReference type="CDD" id="cd06225">
    <property type="entry name" value="HAMP"/>
    <property type="match status" value="1"/>
</dbReference>
<keyword evidence="2" id="KW-1003">Cell membrane</keyword>